<dbReference type="Proteomes" id="UP000016922">
    <property type="component" value="Unassembled WGS sequence"/>
</dbReference>
<feature type="compositionally biased region" description="Low complexity" evidence="1">
    <location>
        <begin position="306"/>
        <end position="315"/>
    </location>
</feature>
<keyword evidence="3" id="KW-1185">Reference proteome</keyword>
<dbReference type="OrthoDB" id="8062037at2759"/>
<reference evidence="2 3" key="1">
    <citation type="journal article" date="2013" name="BMC Genomics">
        <title>Genomics-driven discovery of the pneumocandin biosynthetic gene cluster in the fungus Glarea lozoyensis.</title>
        <authorList>
            <person name="Chen L."/>
            <person name="Yue Q."/>
            <person name="Zhang X."/>
            <person name="Xiang M."/>
            <person name="Wang C."/>
            <person name="Li S."/>
            <person name="Che Y."/>
            <person name="Ortiz-Lopez F.J."/>
            <person name="Bills G.F."/>
            <person name="Liu X."/>
            <person name="An Z."/>
        </authorList>
    </citation>
    <scope>NUCLEOTIDE SEQUENCE [LARGE SCALE GENOMIC DNA]</scope>
    <source>
        <strain evidence="3">ATCC 20868 / MF5171</strain>
    </source>
</reference>
<feature type="compositionally biased region" description="Polar residues" evidence="1">
    <location>
        <begin position="146"/>
        <end position="170"/>
    </location>
</feature>
<dbReference type="EMBL" id="KE145355">
    <property type="protein sequence ID" value="EPE34911.1"/>
    <property type="molecule type" value="Genomic_DNA"/>
</dbReference>
<evidence type="ECO:0000256" key="1">
    <source>
        <dbReference type="SAM" id="MobiDB-lite"/>
    </source>
</evidence>
<protein>
    <recommendedName>
        <fullName evidence="4">RING-type domain-containing protein</fullName>
    </recommendedName>
</protein>
<dbReference type="PANTHER" id="PTHR21540">
    <property type="entry name" value="RING FINGER AND SWIM DOMAIN-CONTAINING PROTEIN 2"/>
    <property type="match status" value="1"/>
</dbReference>
<dbReference type="RefSeq" id="XP_008077898.1">
    <property type="nucleotide sequence ID" value="XM_008079707.1"/>
</dbReference>
<feature type="compositionally biased region" description="Polar residues" evidence="1">
    <location>
        <begin position="206"/>
        <end position="228"/>
    </location>
</feature>
<dbReference type="HOGENOM" id="CLU_653922_0_0_1"/>
<sequence length="383" mass="41703">MSISWDPRQILEIDLLSYRCAGTNKDGRTRCGMGVQKDSHQASILLDRLSRKNIVATGLDRDTSEMLNDIASLVLCDRWHRQKETSQVHSLTAEWLDLIDDFITESRHEREEITAPPRYQSQLPFGHSSISEVSQPSSVMGASITLGPQQPEQISVPDGSSQTLASPTAQHNPSSLFEIGFQRMGLLATILPYLLRAIPHARQENEVSTVENLETTPDTPSRIISTPSGDEPSDETPIPAVASSPSTTSSPTVTSPSITSLPLTRRTSPPTLSPTTPLSSSSTSSSSSSTLTPSSHQTPLSPPTSPTSSPTSPTPRVRKPLTTEPCYICSEDFVPNTLPSDVEWCRCCGTNVHSECNETWFGHQDTREKSCGFCRGAWGGDER</sequence>
<evidence type="ECO:0000313" key="3">
    <source>
        <dbReference type="Proteomes" id="UP000016922"/>
    </source>
</evidence>
<dbReference type="GO" id="GO:0061630">
    <property type="term" value="F:ubiquitin protein ligase activity"/>
    <property type="evidence" value="ECO:0007669"/>
    <property type="project" value="InterPro"/>
</dbReference>
<evidence type="ECO:0000313" key="2">
    <source>
        <dbReference type="EMBL" id="EPE34911.1"/>
    </source>
</evidence>
<dbReference type="KEGG" id="glz:GLAREA_10606"/>
<accession>S3DSH3</accession>
<name>S3DSH3_GLAL2</name>
<organism evidence="2 3">
    <name type="scientific">Glarea lozoyensis (strain ATCC 20868 / MF5171)</name>
    <dbReference type="NCBI Taxonomy" id="1116229"/>
    <lineage>
        <taxon>Eukaryota</taxon>
        <taxon>Fungi</taxon>
        <taxon>Dikarya</taxon>
        <taxon>Ascomycota</taxon>
        <taxon>Pezizomycotina</taxon>
        <taxon>Leotiomycetes</taxon>
        <taxon>Helotiales</taxon>
        <taxon>Helotiaceae</taxon>
        <taxon>Glarea</taxon>
    </lineage>
</organism>
<dbReference type="AlphaFoldDB" id="S3DSH3"/>
<feature type="compositionally biased region" description="Low complexity" evidence="1">
    <location>
        <begin position="236"/>
        <end position="299"/>
    </location>
</feature>
<dbReference type="GeneID" id="19469652"/>
<evidence type="ECO:0008006" key="4">
    <source>
        <dbReference type="Google" id="ProtNLM"/>
    </source>
</evidence>
<gene>
    <name evidence="2" type="ORF">GLAREA_10606</name>
</gene>
<feature type="region of interest" description="Disordered" evidence="1">
    <location>
        <begin position="109"/>
        <end position="170"/>
    </location>
</feature>
<proteinExistence type="predicted"/>
<dbReference type="eggNOG" id="ENOG502QPW5">
    <property type="taxonomic scope" value="Eukaryota"/>
</dbReference>
<feature type="region of interest" description="Disordered" evidence="1">
    <location>
        <begin position="204"/>
        <end position="320"/>
    </location>
</feature>
<feature type="compositionally biased region" description="Low complexity" evidence="1">
    <location>
        <begin position="128"/>
        <end position="138"/>
    </location>
</feature>
<dbReference type="InterPro" id="IPR039903">
    <property type="entry name" value="Zswim2"/>
</dbReference>